<comment type="caution">
    <text evidence="2">The sequence shown here is derived from an EMBL/GenBank/DDBJ whole genome shotgun (WGS) entry which is preliminary data.</text>
</comment>
<evidence type="ECO:0000313" key="2">
    <source>
        <dbReference type="EMBL" id="MDI5972837.1"/>
    </source>
</evidence>
<proteinExistence type="predicted"/>
<sequence>MTPTADNAAPAPCGGPEPGHPGPGAGHDGPAPARHDDRALAAGAATAGDRTHPAVTPAAADRTHPYHPAYPPDATYPYDATLPHAPTGGGGPRADLAGDEDLRNLVQFAKEKSAGELVEFAGGLRDGVGSGTPGLAPVGDCEGALTVLEEFAEERTPHEVALLVQRLADGGQPYDVRAVLEAAARHKSPQEIVELRGLLPERAADRLVERFTAHRRPRDVAALLRVLAGPRDGGVQDARPWADAVAHQVLALYVAAAEPSGARAGAAPDGLRGYPVARLLMLMWHHRLDAWAQWLIEHATPARRPAEALLGLDAALEAFRPGGHALPDSMWARLEPEDFVTLLVRTWPDPGPAGAASPDRDRILGGALERRPAEVQAIHAGLSGRAPHLARPLIVRIAAAKEPRYITEFARCLPREDAAARAELLLEAAGRRTGEVLGDLVQRWKGQVRDEQGWRELLTAIAGRAAGPVIVETVRELCDHNNHDLAADLVEEAVGSPPRLTGSELADLVTLVRPPRRRVRTNRTVARYLGDAYRTRSAGAVLLVDYVQTLRGAFPEGIRDVDDAVVSIGVSRPVREYAAELGRRGEHGHERRVLDRAPD</sequence>
<accession>A0AA90KB46</accession>
<evidence type="ECO:0000256" key="1">
    <source>
        <dbReference type="SAM" id="MobiDB-lite"/>
    </source>
</evidence>
<feature type="compositionally biased region" description="Low complexity" evidence="1">
    <location>
        <begin position="72"/>
        <end position="81"/>
    </location>
</feature>
<dbReference type="EMBL" id="JABXJJ020000037">
    <property type="protein sequence ID" value="MDI5972837.1"/>
    <property type="molecule type" value="Genomic_DNA"/>
</dbReference>
<dbReference type="AlphaFoldDB" id="A0AA90KB46"/>
<protein>
    <submittedName>
        <fullName evidence="2">Uncharacterized protein</fullName>
    </submittedName>
</protein>
<name>A0AA90KB46_9ACTN</name>
<organism evidence="2">
    <name type="scientific">Streptantibioticus silvisoli</name>
    <dbReference type="NCBI Taxonomy" id="2705255"/>
    <lineage>
        <taxon>Bacteria</taxon>
        <taxon>Bacillati</taxon>
        <taxon>Actinomycetota</taxon>
        <taxon>Actinomycetes</taxon>
        <taxon>Kitasatosporales</taxon>
        <taxon>Streptomycetaceae</taxon>
        <taxon>Streptantibioticus</taxon>
    </lineage>
</organism>
<feature type="region of interest" description="Disordered" evidence="1">
    <location>
        <begin position="1"/>
        <end position="97"/>
    </location>
</feature>
<reference evidence="2" key="1">
    <citation type="submission" date="2023-05" db="EMBL/GenBank/DDBJ databases">
        <title>Streptantibioticus silvisoli sp. nov., acidotolerant actinomycetes 1 from pine litter.</title>
        <authorList>
            <person name="Swiecimska M."/>
            <person name="Golinska P."/>
            <person name="Sangal V."/>
            <person name="Wachnowicz B."/>
            <person name="Goodfellow M."/>
        </authorList>
    </citation>
    <scope>NUCLEOTIDE SEQUENCE</scope>
    <source>
        <strain evidence="2">SL13</strain>
    </source>
</reference>
<gene>
    <name evidence="2" type="ORF">POF50_026425</name>
</gene>
<dbReference type="RefSeq" id="WP_271315140.1">
    <property type="nucleotide sequence ID" value="NZ_JABXJJ020000037.1"/>
</dbReference>